<feature type="domain" description="EAL" evidence="1">
    <location>
        <begin position="116"/>
        <end position="221"/>
    </location>
</feature>
<name>A0A512DBQ1_9CELL</name>
<accession>A0A512DBQ1</accession>
<dbReference type="AlphaFoldDB" id="A0A512DBQ1"/>
<dbReference type="InterPro" id="IPR001633">
    <property type="entry name" value="EAL_dom"/>
</dbReference>
<evidence type="ECO:0000313" key="3">
    <source>
        <dbReference type="Proteomes" id="UP000321181"/>
    </source>
</evidence>
<dbReference type="SUPFAM" id="SSF141868">
    <property type="entry name" value="EAL domain-like"/>
    <property type="match status" value="1"/>
</dbReference>
<dbReference type="Pfam" id="PF00563">
    <property type="entry name" value="EAL"/>
    <property type="match status" value="1"/>
</dbReference>
<evidence type="ECO:0000259" key="1">
    <source>
        <dbReference type="Pfam" id="PF00563"/>
    </source>
</evidence>
<dbReference type="OrthoDB" id="9804751at2"/>
<protein>
    <recommendedName>
        <fullName evidence="1">EAL domain-containing protein</fullName>
    </recommendedName>
</protein>
<dbReference type="InterPro" id="IPR035919">
    <property type="entry name" value="EAL_sf"/>
</dbReference>
<reference evidence="2 3" key="1">
    <citation type="submission" date="2019-07" db="EMBL/GenBank/DDBJ databases">
        <title>Whole genome shotgun sequence of Cellulomonas aerilata NBRC 106308.</title>
        <authorList>
            <person name="Hosoyama A."/>
            <person name="Uohara A."/>
            <person name="Ohji S."/>
            <person name="Ichikawa N."/>
        </authorList>
    </citation>
    <scope>NUCLEOTIDE SEQUENCE [LARGE SCALE GENOMIC DNA]</scope>
    <source>
        <strain evidence="2 3">NBRC 106308</strain>
    </source>
</reference>
<evidence type="ECO:0000313" key="2">
    <source>
        <dbReference type="EMBL" id="GEO33902.1"/>
    </source>
</evidence>
<organism evidence="2 3">
    <name type="scientific">Cellulomonas aerilata</name>
    <dbReference type="NCBI Taxonomy" id="515326"/>
    <lineage>
        <taxon>Bacteria</taxon>
        <taxon>Bacillati</taxon>
        <taxon>Actinomycetota</taxon>
        <taxon>Actinomycetes</taxon>
        <taxon>Micrococcales</taxon>
        <taxon>Cellulomonadaceae</taxon>
        <taxon>Cellulomonas</taxon>
    </lineage>
</organism>
<sequence>MTADLLALAAAVDAAVPTGTRAAWERSVRRRPAQTVRGRVFWSCGRPFAQVVGGAWALPTQPVRLGEPAQNHVDAHAVAADLRSSFRDLVCDIEPTQLFVRAGVEFLAGDLPVPRHPDLLVVEVDGDAGCAGTIRDGLLRVKALGCRVALAGFTGTAEQRRLLPLADFVKVDARDLALEGRPLLDLAASRGAQVVAEFVDTEDTLAEARGAGLQLVQGRALERLAPPAVRARAASRAGR</sequence>
<comment type="caution">
    <text evidence="2">The sequence shown here is derived from an EMBL/GenBank/DDBJ whole genome shotgun (WGS) entry which is preliminary data.</text>
</comment>
<proteinExistence type="predicted"/>
<gene>
    <name evidence="2" type="ORF">CAE01nite_16270</name>
</gene>
<dbReference type="Gene3D" id="3.20.20.450">
    <property type="entry name" value="EAL domain"/>
    <property type="match status" value="1"/>
</dbReference>
<dbReference type="RefSeq" id="WP_146902574.1">
    <property type="nucleotide sequence ID" value="NZ_BAAARM010000009.1"/>
</dbReference>
<dbReference type="Proteomes" id="UP000321181">
    <property type="component" value="Unassembled WGS sequence"/>
</dbReference>
<keyword evidence="3" id="KW-1185">Reference proteome</keyword>
<dbReference type="EMBL" id="BJYY01000012">
    <property type="protein sequence ID" value="GEO33902.1"/>
    <property type="molecule type" value="Genomic_DNA"/>
</dbReference>